<dbReference type="InterPro" id="IPR000917">
    <property type="entry name" value="Sulfatase_N"/>
</dbReference>
<accession>A0A1C9U4I9</accession>
<dbReference type="InterPro" id="IPR040423">
    <property type="entry name" value="PEA_transferase"/>
</dbReference>
<dbReference type="GO" id="GO:0016776">
    <property type="term" value="F:phosphotransferase activity, phosphate group as acceptor"/>
    <property type="evidence" value="ECO:0007669"/>
    <property type="project" value="TreeGrafter"/>
</dbReference>
<organism evidence="11">
    <name type="scientific">uncultured bacterium pAG2</name>
    <dbReference type="NCBI Taxonomy" id="1781152"/>
    <lineage>
        <taxon>Bacteria</taxon>
        <taxon>environmental samples</taxon>
    </lineage>
</organism>
<evidence type="ECO:0000256" key="8">
    <source>
        <dbReference type="SAM" id="Phobius"/>
    </source>
</evidence>
<proteinExistence type="predicted"/>
<dbReference type="GO" id="GO:0005886">
    <property type="term" value="C:plasma membrane"/>
    <property type="evidence" value="ECO:0007669"/>
    <property type="project" value="UniProtKB-SubCell"/>
</dbReference>
<evidence type="ECO:0000256" key="2">
    <source>
        <dbReference type="ARBA" id="ARBA00022475"/>
    </source>
</evidence>
<dbReference type="InterPro" id="IPR017850">
    <property type="entry name" value="Alkaline_phosphatase_core_sf"/>
</dbReference>
<feature type="transmembrane region" description="Helical" evidence="8">
    <location>
        <begin position="48"/>
        <end position="69"/>
    </location>
</feature>
<dbReference type="NCBIfam" id="NF028537">
    <property type="entry name" value="P_eth_NH2_trans"/>
    <property type="match status" value="1"/>
</dbReference>
<evidence type="ECO:0000259" key="9">
    <source>
        <dbReference type="Pfam" id="PF00884"/>
    </source>
</evidence>
<feature type="transmembrane region" description="Helical" evidence="8">
    <location>
        <begin position="81"/>
        <end position="103"/>
    </location>
</feature>
<evidence type="ECO:0000256" key="5">
    <source>
        <dbReference type="ARBA" id="ARBA00022692"/>
    </source>
</evidence>
<dbReference type="Gene3D" id="3.40.720.10">
    <property type="entry name" value="Alkaline Phosphatase, subunit A"/>
    <property type="match status" value="1"/>
</dbReference>
<evidence type="ECO:0000313" key="11">
    <source>
        <dbReference type="EMBL" id="AOR51062.1"/>
    </source>
</evidence>
<dbReference type="Pfam" id="PF08019">
    <property type="entry name" value="EptA_B_N"/>
    <property type="match status" value="1"/>
</dbReference>
<dbReference type="PANTHER" id="PTHR30443">
    <property type="entry name" value="INNER MEMBRANE PROTEIN"/>
    <property type="match status" value="1"/>
</dbReference>
<dbReference type="SUPFAM" id="SSF53649">
    <property type="entry name" value="Alkaline phosphatase-like"/>
    <property type="match status" value="1"/>
</dbReference>
<reference evidence="11" key="1">
    <citation type="journal article" date="2016" name="Sci. Rep.">
        <title>Triclosan Resistome from Metagenome Reveals Diverse Enoyl Acyl Carrier Protein Reductases and Selective Enrichment of Triclosan Resistance Genes.</title>
        <authorList>
            <person name="Khan R."/>
            <person name="Kong H.G."/>
            <person name="Jung Y.H."/>
            <person name="Choi J."/>
            <person name="Baek K.Y."/>
            <person name="Hwang E.C."/>
            <person name="Lee S.W."/>
        </authorList>
    </citation>
    <scope>NUCLEOTIDE SEQUENCE</scope>
</reference>
<dbReference type="AlphaFoldDB" id="A0A1C9U4I9"/>
<dbReference type="GO" id="GO:0009244">
    <property type="term" value="P:lipopolysaccharide core region biosynthetic process"/>
    <property type="evidence" value="ECO:0007669"/>
    <property type="project" value="TreeGrafter"/>
</dbReference>
<evidence type="ECO:0000256" key="1">
    <source>
        <dbReference type="ARBA" id="ARBA00004429"/>
    </source>
</evidence>
<keyword evidence="2" id="KW-1003">Cell membrane</keyword>
<evidence type="ECO:0000256" key="6">
    <source>
        <dbReference type="ARBA" id="ARBA00022989"/>
    </source>
</evidence>
<keyword evidence="3" id="KW-0997">Cell inner membrane</keyword>
<feature type="domain" description="Phosphoethanolamine transferase N-terminal" evidence="10">
    <location>
        <begin position="62"/>
        <end position="209"/>
    </location>
</feature>
<dbReference type="InterPro" id="IPR012549">
    <property type="entry name" value="EptA-like_N"/>
</dbReference>
<name>A0A1C9U4I9_9BACT</name>
<dbReference type="InterPro" id="IPR058130">
    <property type="entry name" value="PEA_transf_C"/>
</dbReference>
<evidence type="ECO:0000259" key="10">
    <source>
        <dbReference type="Pfam" id="PF08019"/>
    </source>
</evidence>
<keyword evidence="7 8" id="KW-0472">Membrane</keyword>
<feature type="transmembrane region" description="Helical" evidence="8">
    <location>
        <begin position="123"/>
        <end position="144"/>
    </location>
</feature>
<dbReference type="CDD" id="cd16017">
    <property type="entry name" value="LptA"/>
    <property type="match status" value="1"/>
</dbReference>
<evidence type="ECO:0000256" key="7">
    <source>
        <dbReference type="ARBA" id="ARBA00023136"/>
    </source>
</evidence>
<evidence type="ECO:0000256" key="3">
    <source>
        <dbReference type="ARBA" id="ARBA00022519"/>
    </source>
</evidence>
<keyword evidence="6 8" id="KW-1133">Transmembrane helix</keyword>
<comment type="subcellular location">
    <subcellularLocation>
        <location evidence="1">Cell inner membrane</location>
        <topology evidence="1">Multi-pass membrane protein</topology>
    </subcellularLocation>
</comment>
<feature type="transmembrane region" description="Helical" evidence="8">
    <location>
        <begin position="156"/>
        <end position="178"/>
    </location>
</feature>
<dbReference type="EMBL" id="KT982358">
    <property type="protein sequence ID" value="AOR51062.1"/>
    <property type="molecule type" value="Genomic_DNA"/>
</dbReference>
<keyword evidence="4 11" id="KW-0808">Transferase</keyword>
<keyword evidence="5 8" id="KW-0812">Transmembrane</keyword>
<protein>
    <submittedName>
        <fullName evidence="11">Lipid A phosphoethanolamine transferase</fullName>
    </submittedName>
</protein>
<dbReference type="PANTHER" id="PTHR30443:SF0">
    <property type="entry name" value="PHOSPHOETHANOLAMINE TRANSFERASE EPTA"/>
    <property type="match status" value="1"/>
</dbReference>
<feature type="domain" description="Sulfatase N-terminal" evidence="9">
    <location>
        <begin position="237"/>
        <end position="522"/>
    </location>
</feature>
<evidence type="ECO:0000256" key="4">
    <source>
        <dbReference type="ARBA" id="ARBA00022679"/>
    </source>
</evidence>
<sequence length="539" mass="60615">MNNLGGFLKKRPRSCSTVINLILSLYIVVFLNAPFWNRFSSLLGTATAANWFLLVLIGIGILFILNGFFSLLSCKYIFKPSVILILVVAAVVNYYMVSYGIVISKQMITNLLETDIKESAEQLSLPFFLHVLLKAGIPSALLILTEIVYQPWKKELLERASVFIGSITILTLVVFANFKDITLFGRSHPELRMYINPTYPVYSLVKVLAKGSSLTPKEPLKVTAPDATRTPSGHKSLFVLVVGETARAEQFSLNGYSRNTNPELASHDIVNFTDVHSCGTDTAESLPCMFSDLGRGNYSRKEAFKRENLLDILKRTGVNVHWLDNNSGSKGVADRIAGKSFTDAKDPLLCTAEECFDEVMLQDFDKLITENSGDMFLVLHQKGSHGPSYYKRSPANFKKYIPECTQDNVQDCEKQTIINAYDNTILYTDHFLAKLIDRLKKENYPTAMLYVSDHGESLGENNMYLHGMPYSLAPKQQTQVPMIFWGSDSYLKEGNIDKAGLAKQKNLPYSHDFLFHSILGLFRVKTGSYRQELDIFRST</sequence>
<dbReference type="Pfam" id="PF00884">
    <property type="entry name" value="Sulfatase"/>
    <property type="match status" value="1"/>
</dbReference>
<feature type="transmembrane region" description="Helical" evidence="8">
    <location>
        <begin position="18"/>
        <end position="36"/>
    </location>
</feature>